<dbReference type="RefSeq" id="WP_019526907.1">
    <property type="nucleotide sequence ID" value="NZ_JAUSWC010000022.1"/>
</dbReference>
<evidence type="ECO:0000313" key="3">
    <source>
        <dbReference type="EMBL" id="MDQ0490549.1"/>
    </source>
</evidence>
<evidence type="ECO:0000259" key="2">
    <source>
        <dbReference type="SMART" id="SM00860"/>
    </source>
</evidence>
<reference evidence="3 4" key="1">
    <citation type="submission" date="2023-07" db="EMBL/GenBank/DDBJ databases">
        <title>Genomic Encyclopedia of Type Strains, Phase IV (KMG-IV): sequencing the most valuable type-strain genomes for metagenomic binning, comparative biology and taxonomic classification.</title>
        <authorList>
            <person name="Goeker M."/>
        </authorList>
    </citation>
    <scope>NUCLEOTIDE SEQUENCE [LARGE SCALE GENOMIC DNA]</scope>
    <source>
        <strain evidence="3 4">DSM 40573</strain>
    </source>
</reference>
<dbReference type="EMBL" id="JAUSWC010000022">
    <property type="protein sequence ID" value="MDQ0490549.1"/>
    <property type="molecule type" value="Genomic_DNA"/>
</dbReference>
<accession>A0ABU0KMF0</accession>
<protein>
    <recommendedName>
        <fullName evidence="2">Knr4/Smi1-like domain-containing protein</fullName>
    </recommendedName>
</protein>
<dbReference type="Proteomes" id="UP001236795">
    <property type="component" value="Unassembled WGS sequence"/>
</dbReference>
<dbReference type="SMART" id="SM00860">
    <property type="entry name" value="SMI1_KNR4"/>
    <property type="match status" value="1"/>
</dbReference>
<evidence type="ECO:0000313" key="4">
    <source>
        <dbReference type="Proteomes" id="UP001236795"/>
    </source>
</evidence>
<organism evidence="3 4">
    <name type="scientific">Streptomyces thermodiastaticus</name>
    <dbReference type="NCBI Taxonomy" id="44061"/>
    <lineage>
        <taxon>Bacteria</taxon>
        <taxon>Bacillati</taxon>
        <taxon>Actinomycetota</taxon>
        <taxon>Actinomycetes</taxon>
        <taxon>Kitasatosporales</taxon>
        <taxon>Streptomycetaceae</taxon>
        <taxon>Streptomyces</taxon>
    </lineage>
</organism>
<proteinExistence type="predicted"/>
<name>A0ABU0KMF0_9ACTN</name>
<dbReference type="SUPFAM" id="SSF160631">
    <property type="entry name" value="SMI1/KNR4-like"/>
    <property type="match status" value="1"/>
</dbReference>
<feature type="region of interest" description="Disordered" evidence="1">
    <location>
        <begin position="391"/>
        <end position="415"/>
    </location>
</feature>
<comment type="caution">
    <text evidence="3">The sequence shown here is derived from an EMBL/GenBank/DDBJ whole genome shotgun (WGS) entry which is preliminary data.</text>
</comment>
<dbReference type="InterPro" id="IPR018958">
    <property type="entry name" value="Knr4/Smi1-like_dom"/>
</dbReference>
<dbReference type="Pfam" id="PF09346">
    <property type="entry name" value="SMI1_KNR4"/>
    <property type="match status" value="1"/>
</dbReference>
<gene>
    <name evidence="3" type="ORF">QO019_005432</name>
</gene>
<dbReference type="Gene3D" id="3.40.1580.10">
    <property type="entry name" value="SMI1/KNR4-like"/>
    <property type="match status" value="1"/>
</dbReference>
<keyword evidence="4" id="KW-1185">Reference proteome</keyword>
<dbReference type="InterPro" id="IPR037883">
    <property type="entry name" value="Knr4/Smi1-like_sf"/>
</dbReference>
<evidence type="ECO:0000256" key="1">
    <source>
        <dbReference type="SAM" id="MobiDB-lite"/>
    </source>
</evidence>
<feature type="domain" description="Knr4/Smi1-like" evidence="2">
    <location>
        <begin position="53"/>
        <end position="185"/>
    </location>
</feature>
<sequence>MLTENTAPKNADFDWRTFLLRWSGEWADALPDDEVRDADDEAARQSRWLGLPPASEERIAAMEKRLGRRMPPSYRSFLQVTDGWRHAGGFVWLLAGTADARWHDNESGLADVFEEYLEEDAEPEERREAGVWRRGLQLDVESDASYVLLDPEDVDEDGEWAVYTWAGWRADAPERHRSFRAFMEAMFREFHSLRAHRTDGVPEFVNATTRELDARVEEARGDALRGDWERALKKLDEAKGYGRPRAEGLGDQIRRLLGLTYMVYFRELVTDPTYASELLPLLVAEHASSSHDDNGLAFHLRGADETLLSRARATLEQVRAGTYRYTAPGPFGEAVGRARELAGRGDTDQAWRALTDALPLWEPLGPDHIAPLGWVADPLLGPLLTPERSREFLSTPRGGRPGETPSPAPGLDPPGLDWLAHRETGIGRRGYRFVLVEGVPPEDLPGRLGDEDERDAGLGAPMTIGEARQQRLRGTGGVWSSVSSDRPVMMVGRAGAGWSFAFDGHPNPFDPERFVSPAASASSGTRAVAVWADLSGRHDELFFHLSVARDGVEEYAFTYAEGELRRTGEIPPALAPDGFFTSAEAATEAERPLLRAVAEHFDVRLPRHALLNGRLYSFTSRSWTRPPKEGEAVFIWGAMG</sequence>